<evidence type="ECO:0000313" key="2">
    <source>
        <dbReference type="Proteomes" id="UP001208570"/>
    </source>
</evidence>
<proteinExistence type="predicted"/>
<name>A0AAD9MSG1_9ANNE</name>
<accession>A0AAD9MSG1</accession>
<gene>
    <name evidence="1" type="ORF">LSH36_951g01002</name>
</gene>
<evidence type="ECO:0000313" key="1">
    <source>
        <dbReference type="EMBL" id="KAK2142463.1"/>
    </source>
</evidence>
<organism evidence="1 2">
    <name type="scientific">Paralvinella palmiformis</name>
    <dbReference type="NCBI Taxonomy" id="53620"/>
    <lineage>
        <taxon>Eukaryota</taxon>
        <taxon>Metazoa</taxon>
        <taxon>Spiralia</taxon>
        <taxon>Lophotrochozoa</taxon>
        <taxon>Annelida</taxon>
        <taxon>Polychaeta</taxon>
        <taxon>Sedentaria</taxon>
        <taxon>Canalipalpata</taxon>
        <taxon>Terebellida</taxon>
        <taxon>Terebelliformia</taxon>
        <taxon>Alvinellidae</taxon>
        <taxon>Paralvinella</taxon>
    </lineage>
</organism>
<comment type="caution">
    <text evidence="1">The sequence shown here is derived from an EMBL/GenBank/DDBJ whole genome shotgun (WGS) entry which is preliminary data.</text>
</comment>
<protein>
    <submittedName>
        <fullName evidence="1">Uncharacterized protein</fullName>
    </submittedName>
</protein>
<keyword evidence="2" id="KW-1185">Reference proteome</keyword>
<sequence>MFTCGSLSPECDRPIYHFTKYSPDMSTLEAEL</sequence>
<dbReference type="AlphaFoldDB" id="A0AAD9MSG1"/>
<dbReference type="EMBL" id="JAODUP010000951">
    <property type="protein sequence ID" value="KAK2142463.1"/>
    <property type="molecule type" value="Genomic_DNA"/>
</dbReference>
<reference evidence="1" key="1">
    <citation type="journal article" date="2023" name="Mol. Biol. Evol.">
        <title>Third-Generation Sequencing Reveals the Adaptive Role of the Epigenome in Three Deep-Sea Polychaetes.</title>
        <authorList>
            <person name="Perez M."/>
            <person name="Aroh O."/>
            <person name="Sun Y."/>
            <person name="Lan Y."/>
            <person name="Juniper S.K."/>
            <person name="Young C.R."/>
            <person name="Angers B."/>
            <person name="Qian P.Y."/>
        </authorList>
    </citation>
    <scope>NUCLEOTIDE SEQUENCE</scope>
    <source>
        <strain evidence="1">P08H-3</strain>
    </source>
</reference>
<dbReference type="Proteomes" id="UP001208570">
    <property type="component" value="Unassembled WGS sequence"/>
</dbReference>